<feature type="compositionally biased region" description="Low complexity" evidence="1">
    <location>
        <begin position="69"/>
        <end position="85"/>
    </location>
</feature>
<evidence type="ECO:0000256" key="1">
    <source>
        <dbReference type="SAM" id="MobiDB-lite"/>
    </source>
</evidence>
<feature type="compositionally biased region" description="Basic and acidic residues" evidence="1">
    <location>
        <begin position="128"/>
        <end position="169"/>
    </location>
</feature>
<proteinExistence type="predicted"/>
<gene>
    <name evidence="2" type="ORF">KFL_000540080</name>
</gene>
<feature type="compositionally biased region" description="Acidic residues" evidence="1">
    <location>
        <begin position="276"/>
        <end position="287"/>
    </location>
</feature>
<keyword evidence="3" id="KW-1185">Reference proteome</keyword>
<feature type="compositionally biased region" description="Basic and acidic residues" evidence="1">
    <location>
        <begin position="23"/>
        <end position="39"/>
    </location>
</feature>
<protein>
    <submittedName>
        <fullName evidence="2">Uncharacterized protein</fullName>
    </submittedName>
</protein>
<dbReference type="OMA" id="NEDWSDN"/>
<sequence>MATETMVSEFRTVIEGDPEPVPAEERERRAALEEAKRQNENGLVALESTPPAGGSEVVRSASLESDPGSRSGSSTRSLSRSSSSNRSRKEMLVLKGQAVGALPRGASQDDDELEGVIERAGIAPSEGGEVHETIVGDKDPVPEQEEERRAAVAGGQEKKGMGAKIKEKVAGLFGGRGGERRGSGSESASGEADETSKAADLGSGWTGAGALTQDASKANKGVTSAADLASAGGEHANPELADNHWGPALGSGGAGVDDVEGVNDDGVIRIRGGGYDSDEELEFDPPEEGTTGGGFEGGMMRLRGGGDTGDLAKEEAAAETVLEAGAKKSTGLTAAGGSVFKARKEEEDDTDYDHGVKGVGTGKEPSEAHGVNTSETGKVKAPGLGGRIVEELQAFTGMFSGKKTEK</sequence>
<feature type="region of interest" description="Disordered" evidence="1">
    <location>
        <begin position="120"/>
        <end position="317"/>
    </location>
</feature>
<feature type="region of interest" description="Disordered" evidence="1">
    <location>
        <begin position="1"/>
        <end position="91"/>
    </location>
</feature>
<reference evidence="2 3" key="1">
    <citation type="journal article" date="2014" name="Nat. Commun.">
        <title>Klebsormidium flaccidum genome reveals primary factors for plant terrestrial adaptation.</title>
        <authorList>
            <person name="Hori K."/>
            <person name="Maruyama F."/>
            <person name="Fujisawa T."/>
            <person name="Togashi T."/>
            <person name="Yamamoto N."/>
            <person name="Seo M."/>
            <person name="Sato S."/>
            <person name="Yamada T."/>
            <person name="Mori H."/>
            <person name="Tajima N."/>
            <person name="Moriyama T."/>
            <person name="Ikeuchi M."/>
            <person name="Watanabe M."/>
            <person name="Wada H."/>
            <person name="Kobayashi K."/>
            <person name="Saito M."/>
            <person name="Masuda T."/>
            <person name="Sasaki-Sekimoto Y."/>
            <person name="Mashiguchi K."/>
            <person name="Awai K."/>
            <person name="Shimojima M."/>
            <person name="Masuda S."/>
            <person name="Iwai M."/>
            <person name="Nobusawa T."/>
            <person name="Narise T."/>
            <person name="Kondo S."/>
            <person name="Saito H."/>
            <person name="Sato R."/>
            <person name="Murakawa M."/>
            <person name="Ihara Y."/>
            <person name="Oshima-Yamada Y."/>
            <person name="Ohtaka K."/>
            <person name="Satoh M."/>
            <person name="Sonobe K."/>
            <person name="Ishii M."/>
            <person name="Ohtani R."/>
            <person name="Kanamori-Sato M."/>
            <person name="Honoki R."/>
            <person name="Miyazaki D."/>
            <person name="Mochizuki H."/>
            <person name="Umetsu J."/>
            <person name="Higashi K."/>
            <person name="Shibata D."/>
            <person name="Kamiya Y."/>
            <person name="Sato N."/>
            <person name="Nakamura Y."/>
            <person name="Tabata S."/>
            <person name="Ida S."/>
            <person name="Kurokawa K."/>
            <person name="Ohta H."/>
        </authorList>
    </citation>
    <scope>NUCLEOTIDE SEQUENCE [LARGE SCALE GENOMIC DNA]</scope>
    <source>
        <strain evidence="2 3">NIES-2285</strain>
    </source>
</reference>
<evidence type="ECO:0000313" key="3">
    <source>
        <dbReference type="Proteomes" id="UP000054558"/>
    </source>
</evidence>
<dbReference type="EMBL" id="DF237003">
    <property type="protein sequence ID" value="GAQ80431.1"/>
    <property type="molecule type" value="Genomic_DNA"/>
</dbReference>
<accession>A0A0U9HQY9</accession>
<feature type="compositionally biased region" description="Gly residues" evidence="1">
    <location>
        <begin position="290"/>
        <end position="308"/>
    </location>
</feature>
<name>A0A0U9HQY9_KLENI</name>
<feature type="region of interest" description="Disordered" evidence="1">
    <location>
        <begin position="340"/>
        <end position="385"/>
    </location>
</feature>
<evidence type="ECO:0000313" key="2">
    <source>
        <dbReference type="EMBL" id="GAQ80431.1"/>
    </source>
</evidence>
<organism evidence="2 3">
    <name type="scientific">Klebsormidium nitens</name>
    <name type="common">Green alga</name>
    <name type="synonym">Ulothrix nitens</name>
    <dbReference type="NCBI Taxonomy" id="105231"/>
    <lineage>
        <taxon>Eukaryota</taxon>
        <taxon>Viridiplantae</taxon>
        <taxon>Streptophyta</taxon>
        <taxon>Klebsormidiophyceae</taxon>
        <taxon>Klebsormidiales</taxon>
        <taxon>Klebsormidiaceae</taxon>
        <taxon>Klebsormidium</taxon>
    </lineage>
</organism>
<dbReference type="Proteomes" id="UP000054558">
    <property type="component" value="Unassembled WGS sequence"/>
</dbReference>
<dbReference type="AlphaFoldDB" id="A0A0U9HQY9"/>